<reference evidence="2" key="2">
    <citation type="submission" date="2015-06" db="UniProtKB">
        <authorList>
            <consortium name="EnsemblPlants"/>
        </authorList>
    </citation>
    <scope>IDENTIFICATION</scope>
    <source>
        <strain evidence="2">DM1-3 516 R44</strain>
    </source>
</reference>
<feature type="region of interest" description="Disordered" evidence="1">
    <location>
        <begin position="128"/>
        <end position="288"/>
    </location>
</feature>
<dbReference type="InParanoid" id="M0ZKJ1"/>
<feature type="compositionally biased region" description="Basic and acidic residues" evidence="1">
    <location>
        <begin position="136"/>
        <end position="152"/>
    </location>
</feature>
<protein>
    <submittedName>
        <fullName evidence="2">Uncharacterized protein</fullName>
    </submittedName>
</protein>
<feature type="compositionally biased region" description="Low complexity" evidence="1">
    <location>
        <begin position="264"/>
        <end position="273"/>
    </location>
</feature>
<feature type="compositionally biased region" description="Basic and acidic residues" evidence="1">
    <location>
        <begin position="19"/>
        <end position="29"/>
    </location>
</feature>
<dbReference type="EnsemblPlants" id="PGSC0003DMT400002729">
    <property type="protein sequence ID" value="PGSC0003DMT400002729"/>
    <property type="gene ID" value="PGSC0003DMG400001055"/>
</dbReference>
<name>M0ZKJ1_SOLTU</name>
<feature type="compositionally biased region" description="Basic and acidic residues" evidence="1">
    <location>
        <begin position="177"/>
        <end position="196"/>
    </location>
</feature>
<evidence type="ECO:0000256" key="1">
    <source>
        <dbReference type="SAM" id="MobiDB-lite"/>
    </source>
</evidence>
<feature type="compositionally biased region" description="Polar residues" evidence="1">
    <location>
        <begin position="79"/>
        <end position="92"/>
    </location>
</feature>
<dbReference type="HOGENOM" id="CLU_967748_0_0_1"/>
<evidence type="ECO:0000313" key="3">
    <source>
        <dbReference type="Proteomes" id="UP000011115"/>
    </source>
</evidence>
<dbReference type="Gramene" id="PGSC0003DMT400002729">
    <property type="protein sequence ID" value="PGSC0003DMT400002729"/>
    <property type="gene ID" value="PGSC0003DMG400001055"/>
</dbReference>
<feature type="compositionally biased region" description="Acidic residues" evidence="1">
    <location>
        <begin position="197"/>
        <end position="210"/>
    </location>
</feature>
<dbReference type="PaxDb" id="4113-PGSC0003DMT400002729"/>
<evidence type="ECO:0000313" key="2">
    <source>
        <dbReference type="EnsemblPlants" id="PGSC0003DMT400002729"/>
    </source>
</evidence>
<keyword evidence="3" id="KW-1185">Reference proteome</keyword>
<reference evidence="3" key="1">
    <citation type="journal article" date="2011" name="Nature">
        <title>Genome sequence and analysis of the tuber crop potato.</title>
        <authorList>
            <consortium name="The Potato Genome Sequencing Consortium"/>
        </authorList>
    </citation>
    <scope>NUCLEOTIDE SEQUENCE [LARGE SCALE GENOMIC DNA]</scope>
    <source>
        <strain evidence="3">cv. DM1-3 516 R44</strain>
    </source>
</reference>
<accession>M0ZKJ1</accession>
<sequence length="288" mass="32216">MQEQLNTGNAELDINNKTLEQEDQAKHESDDNDDEEEEISNHLIKAFGSTFQSEYQDEVQEVTGKQGLSPKGRKETRQTIKSNSISATTSRTNTRDKSRGIDSILPYPEPLDNVVEEAVGGMAGMIQETPTNVQERVPKERGELPHVVHEDVVDISSDYRGLNTPISTHKITGQQDKGPHTEDQDVNKDRHGRPPQDDYEALNSEDELDSDNQSIDESGEEEEDNNNQPPHTFGSTLKDKWPEEVHEPTAKQGLSPRGRKQSRQTKQQTTSTSANSGRPITRSKSKGF</sequence>
<organism evidence="2 3">
    <name type="scientific">Solanum tuberosum</name>
    <name type="common">Potato</name>
    <dbReference type="NCBI Taxonomy" id="4113"/>
    <lineage>
        <taxon>Eukaryota</taxon>
        <taxon>Viridiplantae</taxon>
        <taxon>Streptophyta</taxon>
        <taxon>Embryophyta</taxon>
        <taxon>Tracheophyta</taxon>
        <taxon>Spermatophyta</taxon>
        <taxon>Magnoliopsida</taxon>
        <taxon>eudicotyledons</taxon>
        <taxon>Gunneridae</taxon>
        <taxon>Pentapetalae</taxon>
        <taxon>asterids</taxon>
        <taxon>lamiids</taxon>
        <taxon>Solanales</taxon>
        <taxon>Solanaceae</taxon>
        <taxon>Solanoideae</taxon>
        <taxon>Solaneae</taxon>
        <taxon>Solanum</taxon>
    </lineage>
</organism>
<feature type="compositionally biased region" description="Basic and acidic residues" evidence="1">
    <location>
        <begin position="237"/>
        <end position="249"/>
    </location>
</feature>
<dbReference type="AlphaFoldDB" id="M0ZKJ1"/>
<proteinExistence type="predicted"/>
<feature type="compositionally biased region" description="Polar residues" evidence="1">
    <location>
        <begin position="164"/>
        <end position="175"/>
    </location>
</feature>
<feature type="region of interest" description="Disordered" evidence="1">
    <location>
        <begin position="1"/>
        <end position="108"/>
    </location>
</feature>
<dbReference type="Proteomes" id="UP000011115">
    <property type="component" value="Unassembled WGS sequence"/>
</dbReference>